<dbReference type="eggNOG" id="COG4583">
    <property type="taxonomic scope" value="Bacteria"/>
</dbReference>
<dbReference type="AlphaFoldDB" id="D5BQ87"/>
<dbReference type="EMBL" id="CP001751">
    <property type="protein sequence ID" value="ADE38585.1"/>
    <property type="molecule type" value="Genomic_DNA"/>
</dbReference>
<dbReference type="KEGG" id="apb:SAR116_0342"/>
<name>D5BQ87_PUNMI</name>
<gene>
    <name evidence="1" type="ordered locus">SAR116_0342</name>
</gene>
<dbReference type="Gene3D" id="3.30.1360.120">
    <property type="entry name" value="Probable tRNA modification gtpase trme, domain 1"/>
    <property type="match status" value="1"/>
</dbReference>
<proteinExistence type="predicted"/>
<keyword evidence="2" id="KW-1185">Reference proteome</keyword>
<organism evidence="1 2">
    <name type="scientific">Puniceispirillum marinum (strain IMCC1322)</name>
    <dbReference type="NCBI Taxonomy" id="488538"/>
    <lineage>
        <taxon>Bacteria</taxon>
        <taxon>Pseudomonadati</taxon>
        <taxon>Pseudomonadota</taxon>
        <taxon>Alphaproteobacteria</taxon>
        <taxon>Candidatus Puniceispirillales</taxon>
        <taxon>Candidatus Puniceispirillaceae</taxon>
        <taxon>Candidatus Puniceispirillum</taxon>
    </lineage>
</organism>
<dbReference type="SUPFAM" id="SSF103025">
    <property type="entry name" value="Folate-binding domain"/>
    <property type="match status" value="1"/>
</dbReference>
<dbReference type="Pfam" id="PF04268">
    <property type="entry name" value="SoxG"/>
    <property type="match status" value="1"/>
</dbReference>
<evidence type="ECO:0000313" key="2">
    <source>
        <dbReference type="Proteomes" id="UP000007460"/>
    </source>
</evidence>
<protein>
    <submittedName>
        <fullName evidence="1">Sarcosine oxidase, gamma subunit</fullName>
    </submittedName>
</protein>
<dbReference type="HOGENOM" id="CLU_1609476_0_0_5"/>
<dbReference type="STRING" id="488538.SAR116_0342"/>
<dbReference type="RefSeq" id="WP_013045215.1">
    <property type="nucleotide sequence ID" value="NC_014010.1"/>
</dbReference>
<dbReference type="InterPro" id="IPR007375">
    <property type="entry name" value="SoxG"/>
</dbReference>
<sequence>MSYQTNIKKQGLSAIFDIKGNISAVSQRLSHLGLPMPTVANTASARDGQHLCWIGEEHWILLAPADQEEQLLDSLAPNDPAHDCRIVHVSDFYSLFTIIGKQADDIMAIASPLDTRPTKFADNAATYTEFFGIRGLVVRRSDGYIIAIERSYTDMITEYFDKVSTGKR</sequence>
<dbReference type="Proteomes" id="UP000007460">
    <property type="component" value="Chromosome"/>
</dbReference>
<reference evidence="1 2" key="1">
    <citation type="journal article" date="2010" name="J. Bacteriol.">
        <title>Complete genome sequence of "Candidatus Puniceispirillum marinum" IMCC1322, a representative of the SAR116 clade in the Alphaproteobacteria.</title>
        <authorList>
            <person name="Oh H.M."/>
            <person name="Kwon K.K."/>
            <person name="Kang I."/>
            <person name="Kang S.G."/>
            <person name="Lee J.H."/>
            <person name="Kim S.J."/>
            <person name="Cho J.C."/>
        </authorList>
    </citation>
    <scope>NUCLEOTIDE SEQUENCE [LARGE SCALE GENOMIC DNA]</scope>
    <source>
        <strain evidence="1 2">IMCC1322</strain>
    </source>
</reference>
<dbReference type="InterPro" id="IPR027266">
    <property type="entry name" value="TrmE/GcvT-like"/>
</dbReference>
<evidence type="ECO:0000313" key="1">
    <source>
        <dbReference type="EMBL" id="ADE38585.1"/>
    </source>
</evidence>
<accession>D5BQ87</accession>
<dbReference type="Gene3D" id="3.30.70.1520">
    <property type="entry name" value="Heterotetrameric sarcosine oxidase"/>
    <property type="match status" value="1"/>
</dbReference>